<gene>
    <name evidence="3" type="ORF">KIW84_072286</name>
</gene>
<evidence type="ECO:0000313" key="3">
    <source>
        <dbReference type="EMBL" id="KAI5385621.1"/>
    </source>
</evidence>
<feature type="domain" description="Arabidopsis retrotransposon Orf1 C-terminal" evidence="2">
    <location>
        <begin position="28"/>
        <end position="132"/>
    </location>
</feature>
<sequence>MGHFDRMGIKFRGMAQKRRFEELATREMLPSLYADDWAMTALGLRQSVLFLLNQIGWETSPILRPFTTYRRLTLEFLSSLIYLPSHGKGITRGFIQFRMFNMEYQFNTRDFTNLLGFPTSFDTFTISQEELLEYRELEHFWDPDPHFIWEKPNSTSVSRDELFIIFCASQNRPVNGATFMLANLDHLIQDERAPIRIGGLITMIGNAIGLRQPMLDLNPFCGITTMSIPFLFNTMFIANIGSDEFELVIDNQVLCLFTLPDPRTSVHNQRNWLYNLNETPTPAGSTESIQDYEICDDYEHYVDHISLAESDPQTPSGYHDIDPPPQPVLTEESAMPDLRHHMPGTDIKTVIEALMSEQNALREDFHSLRLAVLEHMSSTASQLRMLRHHVNSFTPPARDPKIDGI</sequence>
<dbReference type="Gramene" id="Psat07G0228600-T1">
    <property type="protein sequence ID" value="KAI5385621.1"/>
    <property type="gene ID" value="KIW84_072286"/>
</dbReference>
<name>A0A9D4VMY0_PEA</name>
<comment type="caution">
    <text evidence="3">The sequence shown here is derived from an EMBL/GenBank/DDBJ whole genome shotgun (WGS) entry which is preliminary data.</text>
</comment>
<feature type="region of interest" description="Disordered" evidence="1">
    <location>
        <begin position="312"/>
        <end position="331"/>
    </location>
</feature>
<dbReference type="Pfam" id="PF03078">
    <property type="entry name" value="ATHILA"/>
    <property type="match status" value="1"/>
</dbReference>
<reference evidence="3 4" key="1">
    <citation type="journal article" date="2022" name="Nat. Genet.">
        <title>Improved pea reference genome and pan-genome highlight genomic features and evolutionary characteristics.</title>
        <authorList>
            <person name="Yang T."/>
            <person name="Liu R."/>
            <person name="Luo Y."/>
            <person name="Hu S."/>
            <person name="Wang D."/>
            <person name="Wang C."/>
            <person name="Pandey M.K."/>
            <person name="Ge S."/>
            <person name="Xu Q."/>
            <person name="Li N."/>
            <person name="Li G."/>
            <person name="Huang Y."/>
            <person name="Saxena R.K."/>
            <person name="Ji Y."/>
            <person name="Li M."/>
            <person name="Yan X."/>
            <person name="He Y."/>
            <person name="Liu Y."/>
            <person name="Wang X."/>
            <person name="Xiang C."/>
            <person name="Varshney R.K."/>
            <person name="Ding H."/>
            <person name="Gao S."/>
            <person name="Zong X."/>
        </authorList>
    </citation>
    <scope>NUCLEOTIDE SEQUENCE [LARGE SCALE GENOMIC DNA]</scope>
    <source>
        <strain evidence="3 4">cv. Zhongwan 6</strain>
    </source>
</reference>
<organism evidence="3 4">
    <name type="scientific">Pisum sativum</name>
    <name type="common">Garden pea</name>
    <name type="synonym">Lathyrus oleraceus</name>
    <dbReference type="NCBI Taxonomy" id="3888"/>
    <lineage>
        <taxon>Eukaryota</taxon>
        <taxon>Viridiplantae</taxon>
        <taxon>Streptophyta</taxon>
        <taxon>Embryophyta</taxon>
        <taxon>Tracheophyta</taxon>
        <taxon>Spermatophyta</taxon>
        <taxon>Magnoliopsida</taxon>
        <taxon>eudicotyledons</taxon>
        <taxon>Gunneridae</taxon>
        <taxon>Pentapetalae</taxon>
        <taxon>rosids</taxon>
        <taxon>fabids</taxon>
        <taxon>Fabales</taxon>
        <taxon>Fabaceae</taxon>
        <taxon>Papilionoideae</taxon>
        <taxon>50 kb inversion clade</taxon>
        <taxon>NPAAA clade</taxon>
        <taxon>Hologalegina</taxon>
        <taxon>IRL clade</taxon>
        <taxon>Fabeae</taxon>
        <taxon>Lathyrus</taxon>
    </lineage>
</organism>
<dbReference type="InterPro" id="IPR004312">
    <property type="entry name" value="ATHILA_Orf1_C"/>
</dbReference>
<proteinExistence type="predicted"/>
<dbReference type="EMBL" id="JAMSHJ010000007">
    <property type="protein sequence ID" value="KAI5385621.1"/>
    <property type="molecule type" value="Genomic_DNA"/>
</dbReference>
<evidence type="ECO:0000313" key="4">
    <source>
        <dbReference type="Proteomes" id="UP001058974"/>
    </source>
</evidence>
<evidence type="ECO:0000259" key="2">
    <source>
        <dbReference type="Pfam" id="PF03078"/>
    </source>
</evidence>
<evidence type="ECO:0000256" key="1">
    <source>
        <dbReference type="SAM" id="MobiDB-lite"/>
    </source>
</evidence>
<dbReference type="AlphaFoldDB" id="A0A9D4VMY0"/>
<dbReference type="Proteomes" id="UP001058974">
    <property type="component" value="Chromosome 7"/>
</dbReference>
<keyword evidence="4" id="KW-1185">Reference proteome</keyword>
<accession>A0A9D4VMY0</accession>
<protein>
    <recommendedName>
        <fullName evidence="2">Arabidopsis retrotransposon Orf1 C-terminal domain-containing protein</fullName>
    </recommendedName>
</protein>